<protein>
    <submittedName>
        <fullName evidence="1">Uncharacterized protein</fullName>
    </submittedName>
</protein>
<name>A0AAU6Q424_9DEIO</name>
<organism evidence="1">
    <name type="scientific">Deinococcus sp. VB142</name>
    <dbReference type="NCBI Taxonomy" id="3112952"/>
    <lineage>
        <taxon>Bacteria</taxon>
        <taxon>Thermotogati</taxon>
        <taxon>Deinococcota</taxon>
        <taxon>Deinococci</taxon>
        <taxon>Deinococcales</taxon>
        <taxon>Deinococcaceae</taxon>
        <taxon>Deinococcus</taxon>
    </lineage>
</organism>
<sequence length="141" mass="14915">MAATGNVVSGIIRRAQYDLGDQDVTTIVDFAKARTEYIQNALTGEQFVTRLTNQGLSDAQAREVQAAIGKTINRVENQAARAAQVAEDTARIAARNAGLGWLLASGLTILATVLGARSAATERRLPAVPAANVTVNTKPKR</sequence>
<dbReference type="EMBL" id="CP149782">
    <property type="protein sequence ID" value="WYF45084.1"/>
    <property type="molecule type" value="Genomic_DNA"/>
</dbReference>
<dbReference type="RefSeq" id="WP_339096256.1">
    <property type="nucleotide sequence ID" value="NZ_CP149782.1"/>
</dbReference>
<dbReference type="AlphaFoldDB" id="A0AAU6Q424"/>
<reference evidence="1" key="1">
    <citation type="submission" date="2024-03" db="EMBL/GenBank/DDBJ databases">
        <title>Deinococcus weizhi sp. nov., isolated from human skin.</title>
        <authorList>
            <person name="Wei Z."/>
            <person name="Tian F."/>
            <person name="Yang C."/>
            <person name="Xin L.T."/>
            <person name="Wen Z.J."/>
            <person name="Lan K.C."/>
            <person name="Yu L."/>
            <person name="Zhe W."/>
            <person name="Dan F.D."/>
            <person name="Jun W."/>
            <person name="Rui Z."/>
            <person name="Yong X.J."/>
            <person name="Ting Y."/>
            <person name="Wei X."/>
            <person name="Xu Z.G."/>
            <person name="Xin Z."/>
            <person name="Dong F.G."/>
            <person name="Ni X.M."/>
            <person name="Zheng M.G."/>
            <person name="Chun Y."/>
            <person name="Qian W.X."/>
        </authorList>
    </citation>
    <scope>NUCLEOTIDE SEQUENCE</scope>
    <source>
        <strain evidence="1">VB142</strain>
    </source>
</reference>
<gene>
    <name evidence="1" type="ORF">WDJ50_02900</name>
</gene>
<evidence type="ECO:0000313" key="1">
    <source>
        <dbReference type="EMBL" id="WYF45084.1"/>
    </source>
</evidence>
<proteinExistence type="predicted"/>
<accession>A0AAU6Q424</accession>